<proteinExistence type="inferred from homology"/>
<dbReference type="Pfam" id="PF01323">
    <property type="entry name" value="DSBA"/>
    <property type="match status" value="1"/>
</dbReference>
<accession>A0A4D6YHF4</accession>
<evidence type="ECO:0000313" key="8">
    <source>
        <dbReference type="EMBL" id="QCI25058.1"/>
    </source>
</evidence>
<dbReference type="InterPro" id="IPR050824">
    <property type="entry name" value="Thiol_disulfide_DsbA"/>
</dbReference>
<dbReference type="EMBL" id="CP034858">
    <property type="protein sequence ID" value="QCI25058.1"/>
    <property type="molecule type" value="Genomic_DNA"/>
</dbReference>
<evidence type="ECO:0000256" key="1">
    <source>
        <dbReference type="ARBA" id="ARBA00005791"/>
    </source>
</evidence>
<dbReference type="InterPro" id="IPR023205">
    <property type="entry name" value="DsbA/DsbL"/>
</dbReference>
<organism evidence="8 9">
    <name type="scientific">Buchnera aphidicola subsp. Rhopalosiphum padi</name>
    <dbReference type="NCBI Taxonomy" id="98793"/>
    <lineage>
        <taxon>Bacteria</taxon>
        <taxon>Pseudomonadati</taxon>
        <taxon>Pseudomonadota</taxon>
        <taxon>Gammaproteobacteria</taxon>
        <taxon>Enterobacterales</taxon>
        <taxon>Erwiniaceae</taxon>
        <taxon>Buchnera</taxon>
    </lineage>
</organism>
<dbReference type="CDD" id="cd03019">
    <property type="entry name" value="DsbA_DsbA"/>
    <property type="match status" value="1"/>
</dbReference>
<dbReference type="SUPFAM" id="SSF52833">
    <property type="entry name" value="Thioredoxin-like"/>
    <property type="match status" value="1"/>
</dbReference>
<dbReference type="Proteomes" id="UP000298688">
    <property type="component" value="Chromosome"/>
</dbReference>
<dbReference type="RefSeq" id="WP_158337387.1">
    <property type="nucleotide sequence ID" value="NZ_CP034858.1"/>
</dbReference>
<keyword evidence="2" id="KW-0732">Signal</keyword>
<dbReference type="Gene3D" id="3.40.30.10">
    <property type="entry name" value="Glutaredoxin"/>
    <property type="match status" value="1"/>
</dbReference>
<dbReference type="PIRSF" id="PIRSF001488">
    <property type="entry name" value="Tdi_protein"/>
    <property type="match status" value="1"/>
</dbReference>
<reference evidence="8 9" key="2">
    <citation type="submission" date="2019-05" db="EMBL/GenBank/DDBJ databases">
        <title>Genome evolution of the obligate endosymbiont Buchnera aphidicola.</title>
        <authorList>
            <person name="Moran N.A."/>
        </authorList>
    </citation>
    <scope>NUCLEOTIDE SEQUENCE [LARGE SCALE GENOMIC DNA]</scope>
    <source>
        <strain evidence="8 9">Rpa</strain>
    </source>
</reference>
<protein>
    <recommendedName>
        <fullName evidence="5">Thiol:disulfide interchange protein</fullName>
    </recommendedName>
</protein>
<evidence type="ECO:0000256" key="6">
    <source>
        <dbReference type="PIRSR" id="PIRSR001488-1"/>
    </source>
</evidence>
<comment type="similarity">
    <text evidence="1">Belongs to the thioredoxin family. DsbA subfamily.</text>
</comment>
<evidence type="ECO:0000256" key="2">
    <source>
        <dbReference type="ARBA" id="ARBA00022729"/>
    </source>
</evidence>
<keyword evidence="4" id="KW-0676">Redox-active center</keyword>
<evidence type="ECO:0000259" key="7">
    <source>
        <dbReference type="Pfam" id="PF01323"/>
    </source>
</evidence>
<keyword evidence="3 5" id="KW-1015">Disulfide bond</keyword>
<feature type="disulfide bond" description="Redox-active" evidence="6">
    <location>
        <begin position="49"/>
        <end position="52"/>
    </location>
</feature>
<dbReference type="GO" id="GO:0016491">
    <property type="term" value="F:oxidoreductase activity"/>
    <property type="evidence" value="ECO:0007669"/>
    <property type="project" value="InterPro"/>
</dbReference>
<name>A0A4D6YHF4_BUCRP</name>
<dbReference type="PANTHER" id="PTHR35891:SF2">
    <property type="entry name" value="THIOL:DISULFIDE INTERCHANGE PROTEIN DSBA"/>
    <property type="match status" value="1"/>
</dbReference>
<dbReference type="InterPro" id="IPR001853">
    <property type="entry name" value="DSBA-like_thioredoxin_dom"/>
</dbReference>
<evidence type="ECO:0000256" key="4">
    <source>
        <dbReference type="ARBA" id="ARBA00023284"/>
    </source>
</evidence>
<sequence length="209" mass="25124">MKKILIVLYSIFLSYSALSYEFTNKKEYEIKKRNISDVPKVMNFFSFFCPYCYELEKIHNIQFLIKNKIDKKVEVQNYHVNFLGGEFSKILTKMWIISQQMKVEEKIIMPIFKEIQENNTINNASNIKDIFLKETGISNDEYNKFWNSFSIKILIQKNDNDIKKIQLDHVPNMIINGKYNIDYYKLETIFKKNFSKKYIKLVNFLLLKK</sequence>
<dbReference type="AlphaFoldDB" id="A0A4D6YHF4"/>
<evidence type="ECO:0000256" key="3">
    <source>
        <dbReference type="ARBA" id="ARBA00023157"/>
    </source>
</evidence>
<dbReference type="OrthoDB" id="9784896at2"/>
<evidence type="ECO:0000313" key="9">
    <source>
        <dbReference type="Proteomes" id="UP000298688"/>
    </source>
</evidence>
<gene>
    <name evidence="8" type="ORF">D9V76_02205</name>
</gene>
<feature type="domain" description="DSBA-like thioredoxin" evidence="7">
    <location>
        <begin position="41"/>
        <end position="178"/>
    </location>
</feature>
<dbReference type="InterPro" id="IPR036249">
    <property type="entry name" value="Thioredoxin-like_sf"/>
</dbReference>
<evidence type="ECO:0000256" key="5">
    <source>
        <dbReference type="PIRNR" id="PIRNR001488"/>
    </source>
</evidence>
<dbReference type="PANTHER" id="PTHR35891">
    <property type="entry name" value="THIOL:DISULFIDE INTERCHANGE PROTEIN DSBA"/>
    <property type="match status" value="1"/>
</dbReference>
<reference evidence="8 9" key="1">
    <citation type="submission" date="2018-12" db="EMBL/GenBank/DDBJ databases">
        <authorList>
            <person name="Chong R.A."/>
        </authorList>
    </citation>
    <scope>NUCLEOTIDE SEQUENCE [LARGE SCALE GENOMIC DNA]</scope>
    <source>
        <strain evidence="8 9">Rpa</strain>
    </source>
</reference>